<dbReference type="SUPFAM" id="SSF111369">
    <property type="entry name" value="HlyD-like secretion proteins"/>
    <property type="match status" value="1"/>
</dbReference>
<dbReference type="PANTHER" id="PTHR30469">
    <property type="entry name" value="MULTIDRUG RESISTANCE PROTEIN MDTA"/>
    <property type="match status" value="1"/>
</dbReference>
<dbReference type="RefSeq" id="WP_051911205.1">
    <property type="nucleotide sequence ID" value="NZ_CP035513.1"/>
</dbReference>
<name>A0A086Y382_9RHOB</name>
<accession>A0A086Y382</accession>
<evidence type="ECO:0000313" key="4">
    <source>
        <dbReference type="EMBL" id="KFI28732.1"/>
    </source>
</evidence>
<dbReference type="Gene3D" id="2.40.50.100">
    <property type="match status" value="1"/>
</dbReference>
<protein>
    <submittedName>
        <fullName evidence="4">MFP transporter</fullName>
    </submittedName>
</protein>
<dbReference type="GO" id="GO:1990281">
    <property type="term" value="C:efflux pump complex"/>
    <property type="evidence" value="ECO:0007669"/>
    <property type="project" value="TreeGrafter"/>
</dbReference>
<feature type="domain" description="CusB-like beta-barrel" evidence="2">
    <location>
        <begin position="213"/>
        <end position="277"/>
    </location>
</feature>
<evidence type="ECO:0000313" key="5">
    <source>
        <dbReference type="Proteomes" id="UP000028826"/>
    </source>
</evidence>
<dbReference type="OrthoDB" id="9813967at2"/>
<dbReference type="InterPro" id="IPR058792">
    <property type="entry name" value="Beta-barrel_RND_2"/>
</dbReference>
<dbReference type="Gene3D" id="2.40.420.20">
    <property type="match status" value="1"/>
</dbReference>
<evidence type="ECO:0000256" key="1">
    <source>
        <dbReference type="ARBA" id="ARBA00009477"/>
    </source>
</evidence>
<dbReference type="Pfam" id="PF25967">
    <property type="entry name" value="RND-MFP_C"/>
    <property type="match status" value="1"/>
</dbReference>
<dbReference type="eggNOG" id="COG0845">
    <property type="taxonomic scope" value="Bacteria"/>
</dbReference>
<proteinExistence type="inferred from homology"/>
<dbReference type="InterPro" id="IPR006143">
    <property type="entry name" value="RND_pump_MFP"/>
</dbReference>
<dbReference type="Proteomes" id="UP000028826">
    <property type="component" value="Unassembled WGS sequence"/>
</dbReference>
<dbReference type="EMBL" id="JGYG01000007">
    <property type="protein sequence ID" value="KFI28732.1"/>
    <property type="molecule type" value="Genomic_DNA"/>
</dbReference>
<dbReference type="PANTHER" id="PTHR30469:SF38">
    <property type="entry name" value="HLYD FAMILY SECRETION PROTEIN"/>
    <property type="match status" value="1"/>
</dbReference>
<gene>
    <name evidence="4" type="ORF">CN97_18505</name>
</gene>
<reference evidence="4 5" key="1">
    <citation type="submission" date="2014-03" db="EMBL/GenBank/DDBJ databases">
        <title>Genome of Haematobacter massiliensis CCUG 47968.</title>
        <authorList>
            <person name="Wang D."/>
            <person name="Wang G."/>
        </authorList>
    </citation>
    <scope>NUCLEOTIDE SEQUENCE [LARGE SCALE GENOMIC DNA]</scope>
    <source>
        <strain evidence="4 5">CCUG 47968</strain>
    </source>
</reference>
<dbReference type="Gene3D" id="1.10.287.470">
    <property type="entry name" value="Helix hairpin bin"/>
    <property type="match status" value="1"/>
</dbReference>
<evidence type="ECO:0000259" key="2">
    <source>
        <dbReference type="Pfam" id="PF25954"/>
    </source>
</evidence>
<dbReference type="AlphaFoldDB" id="A0A086Y382"/>
<comment type="similarity">
    <text evidence="1">Belongs to the membrane fusion protein (MFP) (TC 8.A.1) family.</text>
</comment>
<dbReference type="PROSITE" id="PS51257">
    <property type="entry name" value="PROKAR_LIPOPROTEIN"/>
    <property type="match status" value="1"/>
</dbReference>
<dbReference type="NCBIfam" id="TIGR01730">
    <property type="entry name" value="RND_mfp"/>
    <property type="match status" value="1"/>
</dbReference>
<comment type="caution">
    <text evidence="4">The sequence shown here is derived from an EMBL/GenBank/DDBJ whole genome shotgun (WGS) entry which is preliminary data.</text>
</comment>
<organism evidence="4 5">
    <name type="scientific">Haematobacter massiliensis</name>
    <dbReference type="NCBI Taxonomy" id="195105"/>
    <lineage>
        <taxon>Bacteria</taxon>
        <taxon>Pseudomonadati</taxon>
        <taxon>Pseudomonadota</taxon>
        <taxon>Alphaproteobacteria</taxon>
        <taxon>Rhodobacterales</taxon>
        <taxon>Paracoccaceae</taxon>
        <taxon>Haematobacter</taxon>
    </lineage>
</organism>
<feature type="domain" description="Multidrug resistance protein MdtA-like C-terminal permuted SH3" evidence="3">
    <location>
        <begin position="291"/>
        <end position="347"/>
    </location>
</feature>
<evidence type="ECO:0000259" key="3">
    <source>
        <dbReference type="Pfam" id="PF25967"/>
    </source>
</evidence>
<dbReference type="STRING" id="195105.CN97_18505"/>
<sequence length="361" mass="37388">MMSPARTLTAMLAAALLLLTACREEAAAPVVEGPRPVKTVTVAYTVVNSPGSLVGEVAPQIESDLGFRVGGKLAQRLVDVGDVVTAGEVLARLDIAQAQNTVRQAEANLAAATAQRENAEQTEKRTTDLLARGFATQAAADAATAQANVARANELAAQANVSDARDGLGYTDLVAPEAGVVMARGAEVGQVVAAGQMIVELARTDLKDAQFQAPGAVLGSGAEDAPVTVTLLDDPSIVARGRVREISPAADPVTRTFRVRVRIDNAPAAFRFGSAVRGMLELPGPKAAALPLSALFNTADRPAVWVVDAQGVVELTPVEVLRYEGERILISGGLEEGAKVVAAGVQRLRPGMQVRLPAGDV</sequence>
<keyword evidence="5" id="KW-1185">Reference proteome</keyword>
<dbReference type="Gene3D" id="2.40.30.170">
    <property type="match status" value="1"/>
</dbReference>
<dbReference type="Pfam" id="PF25954">
    <property type="entry name" value="Beta-barrel_RND_2"/>
    <property type="match status" value="1"/>
</dbReference>
<dbReference type="InterPro" id="IPR058627">
    <property type="entry name" value="MdtA-like_C"/>
</dbReference>
<dbReference type="GO" id="GO:0015562">
    <property type="term" value="F:efflux transmembrane transporter activity"/>
    <property type="evidence" value="ECO:0007669"/>
    <property type="project" value="TreeGrafter"/>
</dbReference>